<gene>
    <name evidence="2" type="ORF">MUN53_10640</name>
</gene>
<feature type="region of interest" description="Disordered" evidence="1">
    <location>
        <begin position="242"/>
        <end position="262"/>
    </location>
</feature>
<dbReference type="InterPro" id="IPR046228">
    <property type="entry name" value="DUF6261"/>
</dbReference>
<protein>
    <submittedName>
        <fullName evidence="2">DUF6261 family protein</fullName>
    </submittedName>
</protein>
<evidence type="ECO:0000313" key="3">
    <source>
        <dbReference type="Proteomes" id="UP001165444"/>
    </source>
</evidence>
<dbReference type="RefSeq" id="WP_243325401.1">
    <property type="nucleotide sequence ID" value="NZ_JAKZMM010000025.1"/>
</dbReference>
<keyword evidence="3" id="KW-1185">Reference proteome</keyword>
<sequence length="262" mass="29031">MKKIVAFDLKSIHLHENFEFLRKVCEKGDACLPTTGDLSAADLPESTTTLLTTSLDKLQAKTNAFDAVLKIADSIPASTLAAQADAKRDKAYRDGRKFVMAMADHPNPDLAITAKTVLFLYDKYGDPTNKSQDEESSSLYNLMQDLDALEEGVLESIHFTEWYAYLKDCQNEFLAADKQRTEEKMAKETGAIKTAQTEANQAYRELVDVVNALVLVNGETPYAEFIDFVNVQIADKKAIVKSRSTKSANKKVEEKAGTDTEA</sequence>
<proteinExistence type="predicted"/>
<organism evidence="2 3">
    <name type="scientific">Parabacteroides faecalis</name>
    <dbReference type="NCBI Taxonomy" id="2924040"/>
    <lineage>
        <taxon>Bacteria</taxon>
        <taxon>Pseudomonadati</taxon>
        <taxon>Bacteroidota</taxon>
        <taxon>Bacteroidia</taxon>
        <taxon>Bacteroidales</taxon>
        <taxon>Tannerellaceae</taxon>
        <taxon>Parabacteroides</taxon>
    </lineage>
</organism>
<feature type="compositionally biased region" description="Basic and acidic residues" evidence="1">
    <location>
        <begin position="250"/>
        <end position="262"/>
    </location>
</feature>
<reference evidence="2 3" key="1">
    <citation type="submission" date="2022-03" db="EMBL/GenBank/DDBJ databases">
        <title>Parabacteroides sp. nov. isolated from swine feces.</title>
        <authorList>
            <person name="Bak J.E."/>
        </authorList>
    </citation>
    <scope>NUCLEOTIDE SEQUENCE [LARGE SCALE GENOMIC DNA]</scope>
    <source>
        <strain evidence="2 3">AGMB00274</strain>
    </source>
</reference>
<accession>A0ABT0C213</accession>
<comment type="caution">
    <text evidence="2">The sequence shown here is derived from an EMBL/GenBank/DDBJ whole genome shotgun (WGS) entry which is preliminary data.</text>
</comment>
<dbReference type="EMBL" id="JAKZMM010000025">
    <property type="protein sequence ID" value="MCJ2381064.1"/>
    <property type="molecule type" value="Genomic_DNA"/>
</dbReference>
<evidence type="ECO:0000256" key="1">
    <source>
        <dbReference type="SAM" id="MobiDB-lite"/>
    </source>
</evidence>
<dbReference type="Proteomes" id="UP001165444">
    <property type="component" value="Unassembled WGS sequence"/>
</dbReference>
<name>A0ABT0C213_9BACT</name>
<evidence type="ECO:0000313" key="2">
    <source>
        <dbReference type="EMBL" id="MCJ2381064.1"/>
    </source>
</evidence>
<dbReference type="Pfam" id="PF19775">
    <property type="entry name" value="DUF6261"/>
    <property type="match status" value="1"/>
</dbReference>